<name>A0A099WLD1_9LIST</name>
<feature type="transmembrane region" description="Helical" evidence="6">
    <location>
        <begin position="21"/>
        <end position="39"/>
    </location>
</feature>
<reference evidence="7 8" key="1">
    <citation type="submission" date="2014-05" db="EMBL/GenBank/DDBJ databases">
        <title>Novel Listeriaceae from food processing environments.</title>
        <authorList>
            <person name="den Bakker H.C."/>
        </authorList>
    </citation>
    <scope>NUCLEOTIDE SEQUENCE [LARGE SCALE GENOMIC DNA]</scope>
    <source>
        <strain evidence="7 8">FSL A5-0281</strain>
    </source>
</reference>
<accession>A0A099WLD1</accession>
<gene>
    <name evidence="7" type="ORF">EP57_00140</name>
</gene>
<keyword evidence="4 6" id="KW-1133">Transmembrane helix</keyword>
<feature type="transmembrane region" description="Helical" evidence="6">
    <location>
        <begin position="300"/>
        <end position="325"/>
    </location>
</feature>
<dbReference type="GeneID" id="58715857"/>
<feature type="transmembrane region" description="Helical" evidence="6">
    <location>
        <begin position="260"/>
        <end position="279"/>
    </location>
</feature>
<evidence type="ECO:0000256" key="1">
    <source>
        <dbReference type="ARBA" id="ARBA00004651"/>
    </source>
</evidence>
<evidence type="ECO:0000256" key="4">
    <source>
        <dbReference type="ARBA" id="ARBA00022989"/>
    </source>
</evidence>
<dbReference type="Pfam" id="PF13440">
    <property type="entry name" value="Polysacc_synt_3"/>
    <property type="match status" value="1"/>
</dbReference>
<comment type="caution">
    <text evidence="7">The sequence shown here is derived from an EMBL/GenBank/DDBJ whole genome shotgun (WGS) entry which is preliminary data.</text>
</comment>
<feature type="transmembrane region" description="Helical" evidence="6">
    <location>
        <begin position="391"/>
        <end position="410"/>
    </location>
</feature>
<keyword evidence="3 6" id="KW-0812">Transmembrane</keyword>
<evidence type="ECO:0000256" key="5">
    <source>
        <dbReference type="ARBA" id="ARBA00023136"/>
    </source>
</evidence>
<dbReference type="AlphaFoldDB" id="A0A099WLD1"/>
<feature type="transmembrane region" description="Helical" evidence="6">
    <location>
        <begin position="80"/>
        <end position="101"/>
    </location>
</feature>
<evidence type="ECO:0000313" key="7">
    <source>
        <dbReference type="EMBL" id="KGL45441.1"/>
    </source>
</evidence>
<dbReference type="OrthoDB" id="109075at2"/>
<dbReference type="EMBL" id="JNFA01000001">
    <property type="protein sequence ID" value="KGL45441.1"/>
    <property type="molecule type" value="Genomic_DNA"/>
</dbReference>
<evidence type="ECO:0000313" key="8">
    <source>
        <dbReference type="Proteomes" id="UP000029844"/>
    </source>
</evidence>
<evidence type="ECO:0000256" key="2">
    <source>
        <dbReference type="ARBA" id="ARBA00022475"/>
    </source>
</evidence>
<dbReference type="STRING" id="1552123.EP57_00140"/>
<dbReference type="PANTHER" id="PTHR30250:SF11">
    <property type="entry name" value="O-ANTIGEN TRANSPORTER-RELATED"/>
    <property type="match status" value="1"/>
</dbReference>
<dbReference type="GO" id="GO:0005886">
    <property type="term" value="C:plasma membrane"/>
    <property type="evidence" value="ECO:0007669"/>
    <property type="project" value="UniProtKB-SubCell"/>
</dbReference>
<keyword evidence="2" id="KW-1003">Cell membrane</keyword>
<feature type="transmembrane region" description="Helical" evidence="6">
    <location>
        <begin position="227"/>
        <end position="248"/>
    </location>
</feature>
<keyword evidence="5 6" id="KW-0472">Membrane</keyword>
<organism evidence="7 8">
    <name type="scientific">Listeria booriae</name>
    <dbReference type="NCBI Taxonomy" id="1552123"/>
    <lineage>
        <taxon>Bacteria</taxon>
        <taxon>Bacillati</taxon>
        <taxon>Bacillota</taxon>
        <taxon>Bacilli</taxon>
        <taxon>Bacillales</taxon>
        <taxon>Listeriaceae</taxon>
        <taxon>Listeria</taxon>
    </lineage>
</organism>
<proteinExistence type="predicted"/>
<feature type="transmembrane region" description="Helical" evidence="6">
    <location>
        <begin position="337"/>
        <end position="358"/>
    </location>
</feature>
<dbReference type="eggNOG" id="COG2244">
    <property type="taxonomic scope" value="Bacteria"/>
</dbReference>
<sequence length="427" mass="47575">MKNAFQSSFLRNLTKVFSGNVVAQLILVGLSPILTRIFTPEDFGVFGTYTSLLGIFLVISALAYEKAIPMDDDHNDVRHIVWLCIGISSVWFLSGLILYLATGWSVFQLIGVSVSYVVPILFGVGVFAASIQQILSYWAIRNNHYGHISFAKISQSGVNGVAQIGLAGVITKTGVGLVTGDVLGRITGSLNLFVRFVKQEGFSLQRGRWLLLLKKYRQFPLLGMPSLVLNNVSIQLPTLLFVVFFGVASSGQFSLTQRMVGIPIAMITTALGQVFYGKASELLRENPRALQKVYWKLMSRLFLIFLLPMGLFATVSPMLFTWLFGPSWEMAGVYAQMLTPMFFAQLVVLPVSQILYITENQGLQLLWDSSRFALLLVGFFLIYQFQMGMTAAVLFFSIAMTGSYVLLFIIGNWGIKREDTVYENQME</sequence>
<protein>
    <recommendedName>
        <fullName evidence="9">Polysaccharide biosynthesis protein</fullName>
    </recommendedName>
</protein>
<dbReference type="InterPro" id="IPR050833">
    <property type="entry name" value="Poly_Biosynth_Transport"/>
</dbReference>
<feature type="transmembrane region" description="Helical" evidence="6">
    <location>
        <begin position="107"/>
        <end position="131"/>
    </location>
</feature>
<evidence type="ECO:0000256" key="6">
    <source>
        <dbReference type="SAM" id="Phobius"/>
    </source>
</evidence>
<evidence type="ECO:0008006" key="9">
    <source>
        <dbReference type="Google" id="ProtNLM"/>
    </source>
</evidence>
<dbReference type="PANTHER" id="PTHR30250">
    <property type="entry name" value="PST FAMILY PREDICTED COLANIC ACID TRANSPORTER"/>
    <property type="match status" value="1"/>
</dbReference>
<feature type="transmembrane region" description="Helical" evidence="6">
    <location>
        <begin position="365"/>
        <end position="385"/>
    </location>
</feature>
<feature type="transmembrane region" description="Helical" evidence="6">
    <location>
        <begin position="45"/>
        <end position="64"/>
    </location>
</feature>
<dbReference type="Proteomes" id="UP000029844">
    <property type="component" value="Unassembled WGS sequence"/>
</dbReference>
<dbReference type="RefSeq" id="WP_036083012.1">
    <property type="nucleotide sequence ID" value="NZ_CBCSHQ010000002.1"/>
</dbReference>
<comment type="subcellular location">
    <subcellularLocation>
        <location evidence="1">Cell membrane</location>
        <topology evidence="1">Multi-pass membrane protein</topology>
    </subcellularLocation>
</comment>
<keyword evidence="8" id="KW-1185">Reference proteome</keyword>
<evidence type="ECO:0000256" key="3">
    <source>
        <dbReference type="ARBA" id="ARBA00022692"/>
    </source>
</evidence>